<dbReference type="PROSITE" id="PS51128">
    <property type="entry name" value="ZF_DKSA_2"/>
    <property type="match status" value="1"/>
</dbReference>
<keyword evidence="7" id="KW-1185">Reference proteome</keyword>
<dbReference type="RefSeq" id="WP_183456690.1">
    <property type="nucleotide sequence ID" value="NZ_JACHWZ010000002.1"/>
</dbReference>
<dbReference type="Gene3D" id="1.20.120.910">
    <property type="entry name" value="DksA, coiled-coil domain"/>
    <property type="match status" value="1"/>
</dbReference>
<dbReference type="EMBL" id="JACHWZ010000002">
    <property type="protein sequence ID" value="MBB3059896.1"/>
    <property type="molecule type" value="Genomic_DNA"/>
</dbReference>
<keyword evidence="1" id="KW-0479">Metal-binding</keyword>
<feature type="domain" description="Zinc finger DksA/TraR C4-type" evidence="5">
    <location>
        <begin position="78"/>
        <end position="108"/>
    </location>
</feature>
<dbReference type="SUPFAM" id="SSF57716">
    <property type="entry name" value="Glucocorticoid receptor-like (DNA-binding domain)"/>
    <property type="match status" value="1"/>
</dbReference>
<proteinExistence type="predicted"/>
<name>A0A7W4W915_9GAMM</name>
<evidence type="ECO:0000313" key="7">
    <source>
        <dbReference type="Proteomes" id="UP000535937"/>
    </source>
</evidence>
<dbReference type="PANTHER" id="PTHR33823">
    <property type="entry name" value="RNA POLYMERASE-BINDING TRANSCRIPTION FACTOR DKSA-RELATED"/>
    <property type="match status" value="1"/>
</dbReference>
<evidence type="ECO:0000256" key="1">
    <source>
        <dbReference type="ARBA" id="ARBA00022723"/>
    </source>
</evidence>
<sequence>MDGDQERRLKAKLLQMKAALEAETDSGQGETVELDQSRMGRLSRMDALQAQQIALEAGRRRERQGLAIEGALKRIESGDYGYCYACGEEISFARLSFDPTVTRCIDCAS</sequence>
<evidence type="ECO:0000256" key="4">
    <source>
        <dbReference type="PROSITE-ProRule" id="PRU00510"/>
    </source>
</evidence>
<accession>A0A7W4W915</accession>
<reference evidence="6 7" key="1">
    <citation type="submission" date="2020-08" db="EMBL/GenBank/DDBJ databases">
        <title>Genomic Encyclopedia of Type Strains, Phase III (KMG-III): the genomes of soil and plant-associated and newly described type strains.</title>
        <authorList>
            <person name="Whitman W."/>
        </authorList>
    </citation>
    <scope>NUCLEOTIDE SEQUENCE [LARGE SCALE GENOMIC DNA]</scope>
    <source>
        <strain evidence="6 7">CECT 8799</strain>
    </source>
</reference>
<feature type="zinc finger region" description="dksA C4-type" evidence="4">
    <location>
        <begin position="83"/>
        <end position="107"/>
    </location>
</feature>
<dbReference type="Pfam" id="PF01258">
    <property type="entry name" value="zf-dskA_traR"/>
    <property type="match status" value="1"/>
</dbReference>
<dbReference type="AlphaFoldDB" id="A0A7W4W915"/>
<dbReference type="InterPro" id="IPR000962">
    <property type="entry name" value="Znf_DskA_TraR"/>
</dbReference>
<dbReference type="GO" id="GO:0008270">
    <property type="term" value="F:zinc ion binding"/>
    <property type="evidence" value="ECO:0007669"/>
    <property type="project" value="UniProtKB-KW"/>
</dbReference>
<dbReference type="Proteomes" id="UP000535937">
    <property type="component" value="Unassembled WGS sequence"/>
</dbReference>
<protein>
    <submittedName>
        <fullName evidence="6">DnaK suppressor protein</fullName>
    </submittedName>
</protein>
<evidence type="ECO:0000313" key="6">
    <source>
        <dbReference type="EMBL" id="MBB3059896.1"/>
    </source>
</evidence>
<gene>
    <name evidence="6" type="ORF">FHS09_000704</name>
</gene>
<comment type="caution">
    <text evidence="6">The sequence shown here is derived from an EMBL/GenBank/DDBJ whole genome shotgun (WGS) entry which is preliminary data.</text>
</comment>
<organism evidence="6 7">
    <name type="scientific">Microbulbifer rhizosphaerae</name>
    <dbReference type="NCBI Taxonomy" id="1562603"/>
    <lineage>
        <taxon>Bacteria</taxon>
        <taxon>Pseudomonadati</taxon>
        <taxon>Pseudomonadota</taxon>
        <taxon>Gammaproteobacteria</taxon>
        <taxon>Cellvibrionales</taxon>
        <taxon>Microbulbiferaceae</taxon>
        <taxon>Microbulbifer</taxon>
    </lineage>
</organism>
<evidence type="ECO:0000256" key="3">
    <source>
        <dbReference type="ARBA" id="ARBA00022833"/>
    </source>
</evidence>
<dbReference type="PANTHER" id="PTHR33823:SF4">
    <property type="entry name" value="GENERAL STRESS PROTEIN 16O"/>
    <property type="match status" value="1"/>
</dbReference>
<keyword evidence="2" id="KW-0863">Zinc-finger</keyword>
<keyword evidence="3" id="KW-0862">Zinc</keyword>
<evidence type="ECO:0000259" key="5">
    <source>
        <dbReference type="Pfam" id="PF01258"/>
    </source>
</evidence>
<evidence type="ECO:0000256" key="2">
    <source>
        <dbReference type="ARBA" id="ARBA00022771"/>
    </source>
</evidence>